<feature type="binding site" evidence="12">
    <location>
        <position position="187"/>
    </location>
    <ligand>
        <name>[4Fe-4S] cluster</name>
        <dbReference type="ChEBI" id="CHEBI:49883"/>
    </ligand>
</feature>
<evidence type="ECO:0000256" key="10">
    <source>
        <dbReference type="ARBA" id="ARBA00023239"/>
    </source>
</evidence>
<dbReference type="Pfam" id="PF00633">
    <property type="entry name" value="HHH"/>
    <property type="match status" value="1"/>
</dbReference>
<comment type="similarity">
    <text evidence="1 12">Belongs to the Nth/MutY family.</text>
</comment>
<keyword evidence="8 12" id="KW-0238">DNA-binding</keyword>
<dbReference type="InterPro" id="IPR023170">
    <property type="entry name" value="HhH_base_excis_C"/>
</dbReference>
<dbReference type="AlphaFoldDB" id="A0A0A2HI43"/>
<dbReference type="RefSeq" id="WP_003356146.1">
    <property type="nucleotide sequence ID" value="NZ_CP013246.1"/>
</dbReference>
<dbReference type="GO" id="GO:0046872">
    <property type="term" value="F:metal ion binding"/>
    <property type="evidence" value="ECO:0007669"/>
    <property type="project" value="UniProtKB-KW"/>
</dbReference>
<reference evidence="15" key="3">
    <citation type="submission" date="2021-02" db="EMBL/GenBank/DDBJ databases">
        <authorList>
            <person name="Dover N."/>
            <person name="Barash J.R."/>
            <person name="Bell J.M."/>
            <person name="Sylvester M.D."/>
            <person name="Arnon S."/>
        </authorList>
    </citation>
    <scope>NUCLEOTIDE SEQUENCE</scope>
    <source>
        <strain evidence="15">IBCA10-7060</strain>
    </source>
</reference>
<evidence type="ECO:0000256" key="1">
    <source>
        <dbReference type="ARBA" id="ARBA00008343"/>
    </source>
</evidence>
<keyword evidence="5 12" id="KW-0378">Hydrolase</keyword>
<dbReference type="SMART" id="SM00478">
    <property type="entry name" value="ENDO3c"/>
    <property type="match status" value="1"/>
</dbReference>
<evidence type="ECO:0000256" key="5">
    <source>
        <dbReference type="ARBA" id="ARBA00022801"/>
    </source>
</evidence>
<dbReference type="GO" id="GO:0019104">
    <property type="term" value="F:DNA N-glycosylase activity"/>
    <property type="evidence" value="ECO:0007669"/>
    <property type="project" value="UniProtKB-UniRule"/>
</dbReference>
<gene>
    <name evidence="12 14" type="primary">nth</name>
    <name evidence="14" type="ORF">FC794_12855</name>
    <name evidence="15" type="ORF">JQS73_01175</name>
</gene>
<keyword evidence="6 12" id="KW-0408">Iron</keyword>
<feature type="binding site" evidence="12">
    <location>
        <position position="197"/>
    </location>
    <ligand>
        <name>[4Fe-4S] cluster</name>
        <dbReference type="ChEBI" id="CHEBI:49883"/>
    </ligand>
</feature>
<sequence>MNNHEIKNVIDILVDTYPDANCELEHRNPFELLIATVLSAQTTDKKVNEITKELFKEYSTPKDFLKLTREELEEKIKKIGLYRNKSKNILLLCKELEEKFGSQVPNDFNDLTSLPGVGRKTANVVLANAFKVPTIAVDTHVFRVSNRIGLVGASNVLKTEEQLQQVIPKELWILMHHVLIFHGRRCCVARKPKCEECTIKKYCKYYNEEIKPS</sequence>
<dbReference type="FunFam" id="1.10.340.30:FF:000001">
    <property type="entry name" value="Endonuclease III"/>
    <property type="match status" value="1"/>
</dbReference>
<dbReference type="InterPro" id="IPR004036">
    <property type="entry name" value="Endonuclease-III-like_CS2"/>
</dbReference>
<reference evidence="14 16" key="2">
    <citation type="submission" date="2019-04" db="EMBL/GenBank/DDBJ databases">
        <title>Genome sequencing of Clostridium botulinum Groups I-IV and Clostridium butyricum.</title>
        <authorList>
            <person name="Brunt J."/>
            <person name="Van Vliet A.H.M."/>
            <person name="Stringer S.C."/>
            <person name="Carter A.T."/>
            <person name="Peck M.W."/>
        </authorList>
    </citation>
    <scope>NUCLEOTIDE SEQUENCE [LARGE SCALE GENOMIC DNA]</scope>
    <source>
        <strain evidence="14 16">IFR 18/037</strain>
    </source>
</reference>
<evidence type="ECO:0000256" key="7">
    <source>
        <dbReference type="ARBA" id="ARBA00023014"/>
    </source>
</evidence>
<organism evidence="14 16">
    <name type="scientific">Clostridium botulinum</name>
    <dbReference type="NCBI Taxonomy" id="1491"/>
    <lineage>
        <taxon>Bacteria</taxon>
        <taxon>Bacillati</taxon>
        <taxon>Bacillota</taxon>
        <taxon>Clostridia</taxon>
        <taxon>Eubacteriales</taxon>
        <taxon>Clostridiaceae</taxon>
        <taxon>Clostridium</taxon>
    </lineage>
</organism>
<dbReference type="Pfam" id="PF00730">
    <property type="entry name" value="HhH-GPD"/>
    <property type="match status" value="1"/>
</dbReference>
<evidence type="ECO:0000256" key="12">
    <source>
        <dbReference type="HAMAP-Rule" id="MF_00942"/>
    </source>
</evidence>
<evidence type="ECO:0000313" key="14">
    <source>
        <dbReference type="EMBL" id="NFG17660.1"/>
    </source>
</evidence>
<dbReference type="GO" id="GO:0006285">
    <property type="term" value="P:base-excision repair, AP site formation"/>
    <property type="evidence" value="ECO:0007669"/>
    <property type="project" value="TreeGrafter"/>
</dbReference>
<keyword evidence="2 12" id="KW-0004">4Fe-4S</keyword>
<keyword evidence="3 12" id="KW-0479">Metal-binding</keyword>
<accession>A0A0A2HI43</accession>
<dbReference type="InterPro" id="IPR005759">
    <property type="entry name" value="Nth"/>
</dbReference>
<dbReference type="Gene3D" id="1.10.1670.10">
    <property type="entry name" value="Helix-hairpin-Helix base-excision DNA repair enzymes (C-terminal)"/>
    <property type="match status" value="1"/>
</dbReference>
<evidence type="ECO:0000313" key="17">
    <source>
        <dbReference type="Proteomes" id="UP000663464"/>
    </source>
</evidence>
<proteinExistence type="inferred from homology"/>
<protein>
    <recommendedName>
        <fullName evidence="12">Endonuclease III</fullName>
        <ecNumber evidence="12">4.2.99.18</ecNumber>
    </recommendedName>
    <alternativeName>
        <fullName evidence="12">DNA-(apurinic or apyrimidinic site) lyase</fullName>
    </alternativeName>
</protein>
<keyword evidence="14" id="KW-0540">Nuclease</keyword>
<comment type="cofactor">
    <cofactor evidence="12">
        <name>[4Fe-4S] cluster</name>
        <dbReference type="ChEBI" id="CHEBI:49883"/>
    </cofactor>
    <text evidence="12">Binds 1 [4Fe-4S] cluster.</text>
</comment>
<dbReference type="GO" id="GO:0003677">
    <property type="term" value="F:DNA binding"/>
    <property type="evidence" value="ECO:0007669"/>
    <property type="project" value="UniProtKB-UniRule"/>
</dbReference>
<dbReference type="EMBL" id="CP069280">
    <property type="protein sequence ID" value="QRI53772.1"/>
    <property type="molecule type" value="Genomic_DNA"/>
</dbReference>
<comment type="catalytic activity">
    <reaction evidence="12">
        <text>2'-deoxyribonucleotide-(2'-deoxyribose 5'-phosphate)-2'-deoxyribonucleotide-DNA = a 3'-end 2'-deoxyribonucleotide-(2,3-dehydro-2,3-deoxyribose 5'-phosphate)-DNA + a 5'-end 5'-phospho-2'-deoxyribonucleoside-DNA + H(+)</text>
        <dbReference type="Rhea" id="RHEA:66592"/>
        <dbReference type="Rhea" id="RHEA-COMP:13180"/>
        <dbReference type="Rhea" id="RHEA-COMP:16897"/>
        <dbReference type="Rhea" id="RHEA-COMP:17067"/>
        <dbReference type="ChEBI" id="CHEBI:15378"/>
        <dbReference type="ChEBI" id="CHEBI:136412"/>
        <dbReference type="ChEBI" id="CHEBI:157695"/>
        <dbReference type="ChEBI" id="CHEBI:167181"/>
        <dbReference type="EC" id="4.2.99.18"/>
    </reaction>
</comment>
<evidence type="ECO:0000256" key="4">
    <source>
        <dbReference type="ARBA" id="ARBA00022763"/>
    </source>
</evidence>
<dbReference type="InterPro" id="IPR003651">
    <property type="entry name" value="Endonuclease3_FeS-loop_motif"/>
</dbReference>
<feature type="domain" description="HhH-GPD" evidence="13">
    <location>
        <begin position="38"/>
        <end position="185"/>
    </location>
</feature>
<dbReference type="FunFam" id="1.10.1670.10:FF:000001">
    <property type="entry name" value="Endonuclease III"/>
    <property type="match status" value="1"/>
</dbReference>
<dbReference type="PIRSF" id="PIRSF001435">
    <property type="entry name" value="Nth"/>
    <property type="match status" value="1"/>
</dbReference>
<dbReference type="GO" id="GO:0140078">
    <property type="term" value="F:class I DNA-(apurinic or apyrimidinic site) endonuclease activity"/>
    <property type="evidence" value="ECO:0007669"/>
    <property type="project" value="UniProtKB-EC"/>
</dbReference>
<evidence type="ECO:0000313" key="16">
    <source>
        <dbReference type="Proteomes" id="UP000478995"/>
    </source>
</evidence>
<dbReference type="GO" id="GO:0051539">
    <property type="term" value="F:4 iron, 4 sulfur cluster binding"/>
    <property type="evidence" value="ECO:0007669"/>
    <property type="project" value="UniProtKB-UniRule"/>
</dbReference>
<dbReference type="InterPro" id="IPR004035">
    <property type="entry name" value="Endouclease-III_FeS-bd_BS"/>
</dbReference>
<dbReference type="PANTHER" id="PTHR10359">
    <property type="entry name" value="A/G-SPECIFIC ADENINE GLYCOSYLASE/ENDONUCLEASE III"/>
    <property type="match status" value="1"/>
</dbReference>
<evidence type="ECO:0000256" key="6">
    <source>
        <dbReference type="ARBA" id="ARBA00023004"/>
    </source>
</evidence>
<keyword evidence="7 12" id="KW-0411">Iron-sulfur</keyword>
<evidence type="ECO:0000256" key="3">
    <source>
        <dbReference type="ARBA" id="ARBA00022723"/>
    </source>
</evidence>
<dbReference type="CDD" id="cd00056">
    <property type="entry name" value="ENDO3c"/>
    <property type="match status" value="1"/>
</dbReference>
<dbReference type="Proteomes" id="UP000663464">
    <property type="component" value="Chromosome"/>
</dbReference>
<dbReference type="Proteomes" id="UP000478995">
    <property type="component" value="Unassembled WGS sequence"/>
</dbReference>
<feature type="binding site" evidence="12">
    <location>
        <position position="203"/>
    </location>
    <ligand>
        <name>[4Fe-4S] cluster</name>
        <dbReference type="ChEBI" id="CHEBI:49883"/>
    </ligand>
</feature>
<reference evidence="15 17" key="1">
    <citation type="journal article" date="2014" name="J. Infect. Dis.">
        <title>Molecular characterization of a novel botulinum neurotoxin type H gene.</title>
        <authorList>
            <person name="Dover N."/>
            <person name="Barash J.R."/>
            <person name="Hill K.K."/>
            <person name="Xie G."/>
            <person name="Arnon S.S."/>
        </authorList>
    </citation>
    <scope>NUCLEOTIDE SEQUENCE [LARGE SCALE GENOMIC DNA]</scope>
    <source>
        <strain evidence="15 17">IBCA10-7060</strain>
    </source>
</reference>
<dbReference type="Pfam" id="PF10576">
    <property type="entry name" value="EndIII_4Fe-2S"/>
    <property type="match status" value="1"/>
</dbReference>
<dbReference type="EMBL" id="SWOY01000004">
    <property type="protein sequence ID" value="NFG17660.1"/>
    <property type="molecule type" value="Genomic_DNA"/>
</dbReference>
<evidence type="ECO:0000256" key="2">
    <source>
        <dbReference type="ARBA" id="ARBA00022485"/>
    </source>
</evidence>
<keyword evidence="9 12" id="KW-0234">DNA repair</keyword>
<keyword evidence="11 12" id="KW-0326">Glycosidase</keyword>
<keyword evidence="10 12" id="KW-0456">Lyase</keyword>
<dbReference type="PROSITE" id="PS00764">
    <property type="entry name" value="ENDONUCLEASE_III_1"/>
    <property type="match status" value="1"/>
</dbReference>
<dbReference type="SUPFAM" id="SSF48150">
    <property type="entry name" value="DNA-glycosylase"/>
    <property type="match status" value="1"/>
</dbReference>
<evidence type="ECO:0000313" key="15">
    <source>
        <dbReference type="EMBL" id="QRI53772.1"/>
    </source>
</evidence>
<dbReference type="Gene3D" id="1.10.340.30">
    <property type="entry name" value="Hypothetical protein, domain 2"/>
    <property type="match status" value="1"/>
</dbReference>
<dbReference type="InterPro" id="IPR000445">
    <property type="entry name" value="HhH_motif"/>
</dbReference>
<dbReference type="NCBIfam" id="TIGR01083">
    <property type="entry name" value="nth"/>
    <property type="match status" value="1"/>
</dbReference>
<keyword evidence="14" id="KW-0255">Endonuclease</keyword>
<dbReference type="InterPro" id="IPR003265">
    <property type="entry name" value="HhH-GPD_domain"/>
</dbReference>
<dbReference type="HAMAP" id="MF_00942">
    <property type="entry name" value="Nth"/>
    <property type="match status" value="1"/>
</dbReference>
<keyword evidence="4 12" id="KW-0227">DNA damage</keyword>
<evidence type="ECO:0000256" key="11">
    <source>
        <dbReference type="ARBA" id="ARBA00023295"/>
    </source>
</evidence>
<evidence type="ECO:0000256" key="8">
    <source>
        <dbReference type="ARBA" id="ARBA00023125"/>
    </source>
</evidence>
<dbReference type="SMART" id="SM00525">
    <property type="entry name" value="FES"/>
    <property type="match status" value="1"/>
</dbReference>
<feature type="binding site" evidence="12">
    <location>
        <position position="194"/>
    </location>
    <ligand>
        <name>[4Fe-4S] cluster</name>
        <dbReference type="ChEBI" id="CHEBI:49883"/>
    </ligand>
</feature>
<dbReference type="InterPro" id="IPR011257">
    <property type="entry name" value="DNA_glycosylase"/>
</dbReference>
<name>A0A0A2HI43_CLOBO</name>
<evidence type="ECO:0000259" key="13">
    <source>
        <dbReference type="SMART" id="SM00478"/>
    </source>
</evidence>
<comment type="function">
    <text evidence="12">DNA repair enzyme that has both DNA N-glycosylase activity and AP-lyase activity. The DNA N-glycosylase activity releases various damaged pyrimidines from DNA by cleaving the N-glycosidic bond, leaving an AP (apurinic/apyrimidinic) site. The AP-lyase activity cleaves the phosphodiester bond 3' to the AP site by a beta-elimination, leaving a 3'-terminal unsaturated sugar and a product with a terminal 5'-phosphate.</text>
</comment>
<dbReference type="PROSITE" id="PS01155">
    <property type="entry name" value="ENDONUCLEASE_III_2"/>
    <property type="match status" value="1"/>
</dbReference>
<dbReference type="PANTHER" id="PTHR10359:SF18">
    <property type="entry name" value="ENDONUCLEASE III"/>
    <property type="match status" value="1"/>
</dbReference>
<dbReference type="EC" id="4.2.99.18" evidence="12"/>
<evidence type="ECO:0000256" key="9">
    <source>
        <dbReference type="ARBA" id="ARBA00023204"/>
    </source>
</evidence>